<keyword evidence="2" id="KW-1185">Reference proteome</keyword>
<comment type="caution">
    <text evidence="1">The sequence shown here is derived from an EMBL/GenBank/DDBJ whole genome shotgun (WGS) entry which is preliminary data.</text>
</comment>
<evidence type="ECO:0008006" key="3">
    <source>
        <dbReference type="Google" id="ProtNLM"/>
    </source>
</evidence>
<accession>A0A4C1XD85</accession>
<reference evidence="1 2" key="1">
    <citation type="journal article" date="2019" name="Commun. Biol.">
        <title>The bagworm genome reveals a unique fibroin gene that provides high tensile strength.</title>
        <authorList>
            <person name="Kono N."/>
            <person name="Nakamura H."/>
            <person name="Ohtoshi R."/>
            <person name="Tomita M."/>
            <person name="Numata K."/>
            <person name="Arakawa K."/>
        </authorList>
    </citation>
    <scope>NUCLEOTIDE SEQUENCE [LARGE SCALE GENOMIC DNA]</scope>
</reference>
<proteinExistence type="predicted"/>
<evidence type="ECO:0000313" key="1">
    <source>
        <dbReference type="EMBL" id="GBP61153.1"/>
    </source>
</evidence>
<dbReference type="EMBL" id="BGZK01000805">
    <property type="protein sequence ID" value="GBP61153.1"/>
    <property type="molecule type" value="Genomic_DNA"/>
</dbReference>
<organism evidence="1 2">
    <name type="scientific">Eumeta variegata</name>
    <name type="common">Bagworm moth</name>
    <name type="synonym">Eumeta japonica</name>
    <dbReference type="NCBI Taxonomy" id="151549"/>
    <lineage>
        <taxon>Eukaryota</taxon>
        <taxon>Metazoa</taxon>
        <taxon>Ecdysozoa</taxon>
        <taxon>Arthropoda</taxon>
        <taxon>Hexapoda</taxon>
        <taxon>Insecta</taxon>
        <taxon>Pterygota</taxon>
        <taxon>Neoptera</taxon>
        <taxon>Endopterygota</taxon>
        <taxon>Lepidoptera</taxon>
        <taxon>Glossata</taxon>
        <taxon>Ditrysia</taxon>
        <taxon>Tineoidea</taxon>
        <taxon>Psychidae</taxon>
        <taxon>Oiketicinae</taxon>
        <taxon>Eumeta</taxon>
    </lineage>
</organism>
<name>A0A4C1XD85_EUMVA</name>
<dbReference type="OrthoDB" id="6614157at2759"/>
<protein>
    <recommendedName>
        <fullName evidence="3">RNA-directed DNA polymerase from mobile element jockey</fullName>
    </recommendedName>
</protein>
<dbReference type="Proteomes" id="UP000299102">
    <property type="component" value="Unassembled WGS sequence"/>
</dbReference>
<dbReference type="AlphaFoldDB" id="A0A4C1XD85"/>
<evidence type="ECO:0000313" key="2">
    <source>
        <dbReference type="Proteomes" id="UP000299102"/>
    </source>
</evidence>
<gene>
    <name evidence="1" type="ORF">EVAR_46805_1</name>
</gene>
<sequence>MEVDMPQATTASVSKLEPSTQGLVTITTQVTNDRLTKAGAKPNVPIKDYAKIVECLTDSIEHQCSRFPPHVITYINRIEEEVQNKASLESKDDLPLVFLSKVQKLVKYLKTEKAPSLDDISNKAIKCFSLPLLRLLVVIFNACLKKLLFSSRLERGRDMSALTRLDVLSEPFLKAPPSLSCCTPRTLRIFHRAFDELGRWFRNWRIKVNSEKPAAIQFKYSKRGSRQIVDLDIPRLKIMNVNIPWQFNYKYLGVTLDKNLHFRDRIKRVRKTTFCSELNSESCLDASKWFLDIAGSHPNALLRTAVAYQPPHPNHFICRSRNIRISDPLDALTEAVESLREVNDTND</sequence>